<evidence type="ECO:0000313" key="3">
    <source>
        <dbReference type="Proteomes" id="UP000294697"/>
    </source>
</evidence>
<sequence length="65" mass="7474">WRKIYNKRTSVERTFSRLKEHLNLENLTVMGTKKVKTHLLLSSISLIAARIAAEKIKLQNQVLAA</sequence>
<dbReference type="EMBL" id="SODA01000021">
    <property type="protein sequence ID" value="TDW01364.1"/>
    <property type="molecule type" value="Genomic_DNA"/>
</dbReference>
<dbReference type="RefSeq" id="WP_146608772.1">
    <property type="nucleotide sequence ID" value="NZ_QLME01000008.1"/>
</dbReference>
<protein>
    <submittedName>
        <fullName evidence="2">DDE family transposase</fullName>
    </submittedName>
</protein>
<dbReference type="AlphaFoldDB" id="A0A4R7YU75"/>
<gene>
    <name evidence="2" type="ORF">C8C77_12163</name>
</gene>
<organism evidence="2 3">
    <name type="scientific">Halanaerobium saccharolyticum</name>
    <dbReference type="NCBI Taxonomy" id="43595"/>
    <lineage>
        <taxon>Bacteria</taxon>
        <taxon>Bacillati</taxon>
        <taxon>Bacillota</taxon>
        <taxon>Clostridia</taxon>
        <taxon>Halanaerobiales</taxon>
        <taxon>Halanaerobiaceae</taxon>
        <taxon>Halanaerobium</taxon>
    </lineage>
</organism>
<evidence type="ECO:0000313" key="2">
    <source>
        <dbReference type="EMBL" id="TDW01364.1"/>
    </source>
</evidence>
<dbReference type="InterPro" id="IPR025668">
    <property type="entry name" value="Tnp_DDE_dom"/>
</dbReference>
<reference evidence="2 3" key="1">
    <citation type="submission" date="2019-03" db="EMBL/GenBank/DDBJ databases">
        <title>Subsurface microbial communities from deep shales in Ohio and West Virginia, USA.</title>
        <authorList>
            <person name="Wrighton K."/>
        </authorList>
    </citation>
    <scope>NUCLEOTIDE SEQUENCE [LARGE SCALE GENOMIC DNA]</scope>
    <source>
        <strain evidence="2 3">MSL9.2</strain>
    </source>
</reference>
<name>A0A4R7YU75_9FIRM</name>
<evidence type="ECO:0000259" key="1">
    <source>
        <dbReference type="Pfam" id="PF13751"/>
    </source>
</evidence>
<feature type="domain" description="Transposase DDE" evidence="1">
    <location>
        <begin position="1"/>
        <end position="45"/>
    </location>
</feature>
<proteinExistence type="predicted"/>
<dbReference type="Proteomes" id="UP000294697">
    <property type="component" value="Unassembled WGS sequence"/>
</dbReference>
<feature type="non-terminal residue" evidence="2">
    <location>
        <position position="1"/>
    </location>
</feature>
<dbReference type="Pfam" id="PF13751">
    <property type="entry name" value="DDE_Tnp_1_6"/>
    <property type="match status" value="1"/>
</dbReference>
<accession>A0A4R7YU75</accession>
<comment type="caution">
    <text evidence="2">The sequence shown here is derived from an EMBL/GenBank/DDBJ whole genome shotgun (WGS) entry which is preliminary data.</text>
</comment>